<dbReference type="AlphaFoldDB" id="M1TUH6"/>
<dbReference type="HOGENOM" id="CLU_009600_0_4_11"/>
<keyword evidence="6" id="KW-1185">Reference proteome</keyword>
<dbReference type="InterPro" id="IPR023631">
    <property type="entry name" value="Amidase_dom"/>
</dbReference>
<dbReference type="EMBL" id="CP004354">
    <property type="protein sequence ID" value="AGG67866.1"/>
    <property type="molecule type" value="Genomic_DNA"/>
</dbReference>
<feature type="domain" description="Amidase" evidence="4">
    <location>
        <begin position="187"/>
        <end position="351"/>
    </location>
</feature>
<gene>
    <name evidence="5" type="ORF">H924_12215</name>
</gene>
<organism evidence="5 6">
    <name type="scientific">Corynebacterium callunae DSM 20147</name>
    <dbReference type="NCBI Taxonomy" id="1121353"/>
    <lineage>
        <taxon>Bacteria</taxon>
        <taxon>Bacillati</taxon>
        <taxon>Actinomycetota</taxon>
        <taxon>Actinomycetes</taxon>
        <taxon>Mycobacteriales</taxon>
        <taxon>Corynebacteriaceae</taxon>
        <taxon>Corynebacterium</taxon>
    </lineage>
</organism>
<dbReference type="InterPro" id="IPR000120">
    <property type="entry name" value="Amidase"/>
</dbReference>
<dbReference type="STRING" id="1121353.H924_12215"/>
<evidence type="ECO:0000256" key="2">
    <source>
        <dbReference type="ARBA" id="ARBA00009199"/>
    </source>
</evidence>
<dbReference type="GO" id="GO:0004040">
    <property type="term" value="F:amidase activity"/>
    <property type="evidence" value="ECO:0007669"/>
    <property type="project" value="UniProtKB-EC"/>
</dbReference>
<dbReference type="Gene3D" id="3.90.1300.10">
    <property type="entry name" value="Amidase signature (AS) domain"/>
    <property type="match status" value="1"/>
</dbReference>
<reference evidence="5 6" key="1">
    <citation type="submission" date="2013-02" db="EMBL/GenBank/DDBJ databases">
        <title>The complete genome sequence of Corynebacterium callunae DSM 20147.</title>
        <authorList>
            <person name="Ruckert C."/>
            <person name="Albersmeier A."/>
            <person name="Kalinowski J."/>
        </authorList>
    </citation>
    <scope>NUCLEOTIDE SEQUENCE [LARGE SCALE GENOMIC DNA]</scope>
    <source>
        <strain evidence="5 6">DSM 20147</strain>
    </source>
</reference>
<evidence type="ECO:0000256" key="3">
    <source>
        <dbReference type="ARBA" id="ARBA00012922"/>
    </source>
</evidence>
<dbReference type="PANTHER" id="PTHR11895:SF7">
    <property type="entry name" value="GLUTAMYL-TRNA(GLN) AMIDOTRANSFERASE SUBUNIT A, MITOCHONDRIAL"/>
    <property type="match status" value="1"/>
</dbReference>
<dbReference type="PANTHER" id="PTHR11895">
    <property type="entry name" value="TRANSAMIDASE"/>
    <property type="match status" value="1"/>
</dbReference>
<dbReference type="RefSeq" id="WP_015652292.1">
    <property type="nucleotide sequence ID" value="NC_020506.1"/>
</dbReference>
<name>M1TUH6_9CORY</name>
<protein>
    <recommendedName>
        <fullName evidence="3">amidase</fullName>
        <ecNumber evidence="3">3.5.1.4</ecNumber>
    </recommendedName>
</protein>
<dbReference type="EC" id="3.5.1.4" evidence="3"/>
<comment type="catalytic activity">
    <reaction evidence="1">
        <text>a monocarboxylic acid amide + H2O = a monocarboxylate + NH4(+)</text>
        <dbReference type="Rhea" id="RHEA:12020"/>
        <dbReference type="ChEBI" id="CHEBI:15377"/>
        <dbReference type="ChEBI" id="CHEBI:28938"/>
        <dbReference type="ChEBI" id="CHEBI:35757"/>
        <dbReference type="ChEBI" id="CHEBI:83628"/>
        <dbReference type="EC" id="3.5.1.4"/>
    </reaction>
</comment>
<comment type="similarity">
    <text evidence="2">Belongs to the amidase family.</text>
</comment>
<dbReference type="Pfam" id="PF01425">
    <property type="entry name" value="Amidase"/>
    <property type="match status" value="2"/>
</dbReference>
<evidence type="ECO:0000313" key="5">
    <source>
        <dbReference type="EMBL" id="AGG67866.1"/>
    </source>
</evidence>
<dbReference type="PROSITE" id="PS00571">
    <property type="entry name" value="AMIDASES"/>
    <property type="match status" value="1"/>
</dbReference>
<sequence>MSVAQLARRLAKLTPAEHGFAWFDPHITAGHGKGPLDGMIIPAKDLNDVAGMPTSLGNSARRTVAQTTDPFIQNLIDRGAIIAGKTQTSELGMTAYCEPVGMPAPENPLFPGHTPGGSSGGAAVAVARALVDAAHASDGGGSIRVPAAACGLVGFKPAHDSRGGNPATQGFITRDVATQARLYALQPRRRVLRIGVLADPIHAPAAVHGAFLDTVEEVARLFEKAGHEVVSVPLPYGPWAFEAYTEVLMMKSAAIAQPGSALVKWLVASGRGLSAEQRATCIAGFDSVREHVLEAWDIDVLLSPTLAFSPPAIGYFSSLSPEQDFLAQTHWTPWATLFNMTGGAAISVPVNGVGIHLGAIRADNADILGLAAALEEAQR</sequence>
<dbReference type="InterPro" id="IPR036928">
    <property type="entry name" value="AS_sf"/>
</dbReference>
<accession>M1TUH6</accession>
<evidence type="ECO:0000313" key="6">
    <source>
        <dbReference type="Proteomes" id="UP000011760"/>
    </source>
</evidence>
<dbReference type="Proteomes" id="UP000011760">
    <property type="component" value="Chromosome"/>
</dbReference>
<dbReference type="KEGG" id="ccn:H924_12215"/>
<feature type="domain" description="Amidase" evidence="4">
    <location>
        <begin position="26"/>
        <end position="160"/>
    </location>
</feature>
<dbReference type="PATRIC" id="fig|1121353.3.peg.2496"/>
<dbReference type="eggNOG" id="COG0154">
    <property type="taxonomic scope" value="Bacteria"/>
</dbReference>
<evidence type="ECO:0000259" key="4">
    <source>
        <dbReference type="Pfam" id="PF01425"/>
    </source>
</evidence>
<dbReference type="InterPro" id="IPR020556">
    <property type="entry name" value="Amidase_CS"/>
</dbReference>
<dbReference type="OrthoDB" id="5175573at2"/>
<evidence type="ECO:0000256" key="1">
    <source>
        <dbReference type="ARBA" id="ARBA00001311"/>
    </source>
</evidence>
<proteinExistence type="inferred from homology"/>
<dbReference type="SUPFAM" id="SSF75304">
    <property type="entry name" value="Amidase signature (AS) enzymes"/>
    <property type="match status" value="1"/>
</dbReference>